<name>A0ABV4U9C1_9BACT</name>
<sequence length="376" mass="40062">MAGRVLLCNREANVLSRLFTRSQWPIGLELGHRQVRLLQAGGSRSGWQVHALAERPLTGGPAVDEPTYHEAVAEAVAAIVSEGRFVGTELISAPPTSVVQVKNLRLPIMPAHELTEAVMWEANDRLKIDRNTNEIRFFNAGEVRQGTETRQEVILLAVPRTFIEAHVEAMAKLGLDVVAIDAPMAALARAVHEQAPALPRTEADDDAAAALASGASAVASDARLILQVGERETQVVIARGRQISFFKLIDFGLTSLRETWSAAGITVDDMTQPGEAAVRAASGVLSELVRELVLCLRYYSVTFRGDRPVQAVLAGAGAMPWLAKGLGEQTSMDVRCAELIADDAVARTTPGGVAAWCAACGLALHPRAGMSAGRAA</sequence>
<dbReference type="SUPFAM" id="SSF53067">
    <property type="entry name" value="Actin-like ATPase domain"/>
    <property type="match status" value="1"/>
</dbReference>
<evidence type="ECO:0000313" key="2">
    <source>
        <dbReference type="Proteomes" id="UP001575105"/>
    </source>
</evidence>
<proteinExistence type="predicted"/>
<dbReference type="EMBL" id="JBGUBD010000017">
    <property type="protein sequence ID" value="MFA9480196.1"/>
    <property type="molecule type" value="Genomic_DNA"/>
</dbReference>
<gene>
    <name evidence="1" type="primary">pilM</name>
    <name evidence="1" type="ORF">ACERK3_18135</name>
</gene>
<dbReference type="Gene3D" id="3.30.1490.300">
    <property type="match status" value="1"/>
</dbReference>
<dbReference type="Pfam" id="PF11104">
    <property type="entry name" value="PilM_2"/>
    <property type="match status" value="1"/>
</dbReference>
<dbReference type="Gene3D" id="3.30.420.40">
    <property type="match status" value="2"/>
</dbReference>
<organism evidence="1 2">
    <name type="scientific">Natronomicrosphaera hydrolytica</name>
    <dbReference type="NCBI Taxonomy" id="3242702"/>
    <lineage>
        <taxon>Bacteria</taxon>
        <taxon>Pseudomonadati</taxon>
        <taxon>Planctomycetota</taxon>
        <taxon>Phycisphaerae</taxon>
        <taxon>Phycisphaerales</taxon>
        <taxon>Phycisphaeraceae</taxon>
        <taxon>Natronomicrosphaera</taxon>
    </lineage>
</organism>
<comment type="caution">
    <text evidence="1">The sequence shown here is derived from an EMBL/GenBank/DDBJ whole genome shotgun (WGS) entry which is preliminary data.</text>
</comment>
<dbReference type="InterPro" id="IPR043129">
    <property type="entry name" value="ATPase_NBD"/>
</dbReference>
<evidence type="ECO:0000313" key="1">
    <source>
        <dbReference type="EMBL" id="MFA9480196.1"/>
    </source>
</evidence>
<protein>
    <submittedName>
        <fullName evidence="1">Pilus assembly protein PilM</fullName>
    </submittedName>
</protein>
<dbReference type="Proteomes" id="UP001575105">
    <property type="component" value="Unassembled WGS sequence"/>
</dbReference>
<dbReference type="InterPro" id="IPR005883">
    <property type="entry name" value="PilM"/>
</dbReference>
<accession>A0ABV4U9C1</accession>
<reference evidence="1 2" key="1">
    <citation type="submission" date="2024-08" db="EMBL/GenBank/DDBJ databases">
        <title>Whole-genome sequencing of halo(alkali)philic microorganisms from hypersaline lakes.</title>
        <authorList>
            <person name="Sorokin D.Y."/>
            <person name="Merkel A.Y."/>
            <person name="Messina E."/>
            <person name="Yakimov M."/>
        </authorList>
    </citation>
    <scope>NUCLEOTIDE SEQUENCE [LARGE SCALE GENOMIC DNA]</scope>
    <source>
        <strain evidence="1 2">AB-hyl4</strain>
    </source>
</reference>
<dbReference type="RefSeq" id="WP_425347120.1">
    <property type="nucleotide sequence ID" value="NZ_JBGUBD010000017.1"/>
</dbReference>
<keyword evidence="2" id="KW-1185">Reference proteome</keyword>